<sequence length="32" mass="3414">MGCADRPSVVISDVHGSLLRLRFLQELESAGG</sequence>
<comment type="caution">
    <text evidence="1">The sequence shown here is derived from an EMBL/GenBank/DDBJ whole genome shotgun (WGS) entry which is preliminary data.</text>
</comment>
<gene>
    <name evidence="1" type="ORF">KPSA3_03915</name>
</gene>
<evidence type="ECO:0000313" key="2">
    <source>
        <dbReference type="Proteomes" id="UP000248291"/>
    </source>
</evidence>
<dbReference type="EMBL" id="BGKA01000129">
    <property type="protein sequence ID" value="GBH17938.1"/>
    <property type="molecule type" value="Genomic_DNA"/>
</dbReference>
<reference evidence="1 2" key="1">
    <citation type="submission" date="2018-04" db="EMBL/GenBank/DDBJ databases">
        <title>Draft genome sequence of Pseudomonas syringae pv. actinidiae biovar 3 strains isolated from kiwifruit in Kagawa prefecture.</title>
        <authorList>
            <person name="Tabuchi M."/>
            <person name="Saito M."/>
            <person name="Fujiwara S."/>
            <person name="Sasa N."/>
            <person name="Akimitsu K."/>
            <person name="Gomi K."/>
            <person name="Konishi-Sugita S."/>
            <person name="Hamano K."/>
            <person name="Kataoka I."/>
        </authorList>
    </citation>
    <scope>NUCLEOTIDE SEQUENCE [LARGE SCALE GENOMIC DNA]</scope>
    <source>
        <strain evidence="1 2">MAFF212211</strain>
    </source>
</reference>
<accession>A0AAN4Q5U9</accession>
<proteinExistence type="predicted"/>
<protein>
    <submittedName>
        <fullName evidence="1">Uncharacterized protein</fullName>
    </submittedName>
</protein>
<organism evidence="1 2">
    <name type="scientific">Pseudomonas syringae pv. actinidiae</name>
    <dbReference type="NCBI Taxonomy" id="103796"/>
    <lineage>
        <taxon>Bacteria</taxon>
        <taxon>Pseudomonadati</taxon>
        <taxon>Pseudomonadota</taxon>
        <taxon>Gammaproteobacteria</taxon>
        <taxon>Pseudomonadales</taxon>
        <taxon>Pseudomonadaceae</taxon>
        <taxon>Pseudomonas</taxon>
        <taxon>Pseudomonas syringae</taxon>
    </lineage>
</organism>
<evidence type="ECO:0000313" key="1">
    <source>
        <dbReference type="EMBL" id="GBH17938.1"/>
    </source>
</evidence>
<name>A0AAN4Q5U9_PSESF</name>
<dbReference type="AlphaFoldDB" id="A0AAN4Q5U9"/>
<dbReference type="Proteomes" id="UP000248291">
    <property type="component" value="Unassembled WGS sequence"/>
</dbReference>